<evidence type="ECO:0000313" key="3">
    <source>
        <dbReference type="Proteomes" id="UP000887578"/>
    </source>
</evidence>
<dbReference type="WBParaSite" id="PDA_v2.g12742.t1">
    <property type="protein sequence ID" value="PDA_v2.g12742.t1"/>
    <property type="gene ID" value="PDA_v2.g12742"/>
</dbReference>
<dbReference type="Proteomes" id="UP000887578">
    <property type="component" value="Unplaced"/>
</dbReference>
<evidence type="ECO:0000313" key="4">
    <source>
        <dbReference type="WBParaSite" id="PDA_v2.g12742.t1"/>
    </source>
</evidence>
<dbReference type="InterPro" id="IPR015915">
    <property type="entry name" value="Kelch-typ_b-propeller"/>
</dbReference>
<reference evidence="4" key="1">
    <citation type="submission" date="2022-11" db="UniProtKB">
        <authorList>
            <consortium name="WormBaseParasite"/>
        </authorList>
    </citation>
    <scope>IDENTIFICATION</scope>
</reference>
<feature type="region of interest" description="Disordered" evidence="2">
    <location>
        <begin position="99"/>
        <end position="118"/>
    </location>
</feature>
<evidence type="ECO:0000256" key="2">
    <source>
        <dbReference type="SAM" id="MobiDB-lite"/>
    </source>
</evidence>
<dbReference type="PANTHER" id="PTHR46461:SF1">
    <property type="entry name" value="KELCH DOMAIN-CONTAINING PROTEIN 3"/>
    <property type="match status" value="1"/>
</dbReference>
<accession>A0A914PBP1</accession>
<dbReference type="InterPro" id="IPR052637">
    <property type="entry name" value="KLHDC3-like"/>
</dbReference>
<dbReference type="GO" id="GO:0005737">
    <property type="term" value="C:cytoplasm"/>
    <property type="evidence" value="ECO:0007669"/>
    <property type="project" value="TreeGrafter"/>
</dbReference>
<dbReference type="GO" id="GO:0003682">
    <property type="term" value="F:chromatin binding"/>
    <property type="evidence" value="ECO:0007669"/>
    <property type="project" value="InterPro"/>
</dbReference>
<dbReference type="InterPro" id="IPR006652">
    <property type="entry name" value="Kelch_1"/>
</dbReference>
<dbReference type="AlphaFoldDB" id="A0A914PBP1"/>
<evidence type="ECO:0000256" key="1">
    <source>
        <dbReference type="ARBA" id="ARBA00022441"/>
    </source>
</evidence>
<name>A0A914PBP1_9BILA</name>
<proteinExistence type="predicted"/>
<keyword evidence="1" id="KW-0880">Kelch repeat</keyword>
<organism evidence="3 4">
    <name type="scientific">Panagrolaimus davidi</name>
    <dbReference type="NCBI Taxonomy" id="227884"/>
    <lineage>
        <taxon>Eukaryota</taxon>
        <taxon>Metazoa</taxon>
        <taxon>Ecdysozoa</taxon>
        <taxon>Nematoda</taxon>
        <taxon>Chromadorea</taxon>
        <taxon>Rhabditida</taxon>
        <taxon>Tylenchina</taxon>
        <taxon>Panagrolaimomorpha</taxon>
        <taxon>Panagrolaimoidea</taxon>
        <taxon>Panagrolaimidae</taxon>
        <taxon>Panagrolaimus</taxon>
    </lineage>
</organism>
<dbReference type="Gene3D" id="2.120.10.80">
    <property type="entry name" value="Kelch-type beta propeller"/>
    <property type="match status" value="2"/>
</dbReference>
<dbReference type="Pfam" id="PF01344">
    <property type="entry name" value="Kelch_1"/>
    <property type="match status" value="1"/>
</dbReference>
<dbReference type="PANTHER" id="PTHR46461">
    <property type="entry name" value="KELCH DOMAIN-CONTAINING PROTEIN 3"/>
    <property type="match status" value="1"/>
</dbReference>
<protein>
    <submittedName>
        <fullName evidence="4">Uncharacterized protein</fullName>
    </submittedName>
</protein>
<feature type="compositionally biased region" description="Acidic residues" evidence="2">
    <location>
        <begin position="103"/>
        <end position="112"/>
    </location>
</feature>
<dbReference type="SUPFAM" id="SSF117281">
    <property type="entry name" value="Kelch motif"/>
    <property type="match status" value="1"/>
</dbReference>
<sequence length="182" mass="20386">MWWTIHLDGGPRRVNHAAVAIGDKIYSFGGYCSGPNYNSKNDIDVFVLDSVTYRWYQITTTSNRTRHSSLKNKLSLTSSPTSLSTSTASTRFTYALNNNEDISSSDDDENNENNENSSSEHYLHTIASELNSIKKDVPFQRYGHTVVGYNGKAYLFGGRSDEHGANSSLHEFNPGMFSRLKI</sequence>
<keyword evidence="3" id="KW-1185">Reference proteome</keyword>